<evidence type="ECO:0000313" key="2">
    <source>
        <dbReference type="EMBL" id="SDV49717.1"/>
    </source>
</evidence>
<dbReference type="InterPro" id="IPR000792">
    <property type="entry name" value="Tscrpt_reg_LuxR_C"/>
</dbReference>
<dbReference type="PROSITE" id="PS50043">
    <property type="entry name" value="HTH_LUXR_2"/>
    <property type="match status" value="1"/>
</dbReference>
<dbReference type="InterPro" id="IPR036388">
    <property type="entry name" value="WH-like_DNA-bd_sf"/>
</dbReference>
<sequence length="284" mass="30600">MRYWTVGSRGTGSRSGELLLRLLDVIGAPGPQEFCDGVLDGLRDDIALDHCMAFHYPAHDAIRVVSGAGLRRDFAGFDNARPYIAQRLFRLDSNHPLLTDPQLREAGQVLVQHQSLDDVKLNAHRALYAGTDTAERLSVLHCLPDRSWLALNLYRPSSLGAFSPQEIAHLDDVAAPLARAAARHIALSAPSAPSASSGPAVAAPRPRSADARIAALEAALAGRQPPLPLRERQVMARLLCGMTADGIGADLGIASATVVTYKLRLFRRLGINTRAQLFARHFGG</sequence>
<dbReference type="EMBL" id="FNLO01000009">
    <property type="protein sequence ID" value="SDV49717.1"/>
    <property type="molecule type" value="Genomic_DNA"/>
</dbReference>
<name>A0A1H2PS03_9BURK</name>
<feature type="domain" description="HTH luxR-type" evidence="1">
    <location>
        <begin position="220"/>
        <end position="284"/>
    </location>
</feature>
<dbReference type="InterPro" id="IPR016032">
    <property type="entry name" value="Sig_transdc_resp-reg_C-effctor"/>
</dbReference>
<dbReference type="SUPFAM" id="SSF46894">
    <property type="entry name" value="C-terminal effector domain of the bipartite response regulators"/>
    <property type="match status" value="1"/>
</dbReference>
<evidence type="ECO:0000259" key="1">
    <source>
        <dbReference type="PROSITE" id="PS50043"/>
    </source>
</evidence>
<protein>
    <submittedName>
        <fullName evidence="2">Regulatory protein, luxR family</fullName>
    </submittedName>
</protein>
<keyword evidence="3" id="KW-1185">Reference proteome</keyword>
<proteinExistence type="predicted"/>
<dbReference type="GO" id="GO:0003677">
    <property type="term" value="F:DNA binding"/>
    <property type="evidence" value="ECO:0007669"/>
    <property type="project" value="InterPro"/>
</dbReference>
<accession>A0A1H2PS03</accession>
<dbReference type="Pfam" id="PF00196">
    <property type="entry name" value="GerE"/>
    <property type="match status" value="1"/>
</dbReference>
<dbReference type="GO" id="GO:0006355">
    <property type="term" value="P:regulation of DNA-templated transcription"/>
    <property type="evidence" value="ECO:0007669"/>
    <property type="project" value="InterPro"/>
</dbReference>
<organism evidence="2 3">
    <name type="scientific">Chitinasiproducens palmae</name>
    <dbReference type="NCBI Taxonomy" id="1770053"/>
    <lineage>
        <taxon>Bacteria</taxon>
        <taxon>Pseudomonadati</taxon>
        <taxon>Pseudomonadota</taxon>
        <taxon>Betaproteobacteria</taxon>
        <taxon>Burkholderiales</taxon>
        <taxon>Burkholderiaceae</taxon>
        <taxon>Chitinasiproducens</taxon>
    </lineage>
</organism>
<dbReference type="AlphaFoldDB" id="A0A1H2PS03"/>
<dbReference type="CDD" id="cd06170">
    <property type="entry name" value="LuxR_C_like"/>
    <property type="match status" value="1"/>
</dbReference>
<dbReference type="Proteomes" id="UP000243719">
    <property type="component" value="Unassembled WGS sequence"/>
</dbReference>
<dbReference type="PROSITE" id="PS00622">
    <property type="entry name" value="HTH_LUXR_1"/>
    <property type="match status" value="1"/>
</dbReference>
<reference evidence="3" key="1">
    <citation type="submission" date="2016-09" db="EMBL/GenBank/DDBJ databases">
        <authorList>
            <person name="Varghese N."/>
            <person name="Submissions S."/>
        </authorList>
    </citation>
    <scope>NUCLEOTIDE SEQUENCE [LARGE SCALE GENOMIC DNA]</scope>
    <source>
        <strain evidence="3">JS23</strain>
    </source>
</reference>
<gene>
    <name evidence="2" type="ORF">SAMN05216551_10976</name>
</gene>
<dbReference type="Gene3D" id="1.10.10.10">
    <property type="entry name" value="Winged helix-like DNA-binding domain superfamily/Winged helix DNA-binding domain"/>
    <property type="match status" value="1"/>
</dbReference>
<dbReference type="STRING" id="1770053.SAMN05216551_10976"/>
<dbReference type="SMART" id="SM00421">
    <property type="entry name" value="HTH_LUXR"/>
    <property type="match status" value="1"/>
</dbReference>
<dbReference type="RefSeq" id="WP_091910142.1">
    <property type="nucleotide sequence ID" value="NZ_FNLO01000009.1"/>
</dbReference>
<evidence type="ECO:0000313" key="3">
    <source>
        <dbReference type="Proteomes" id="UP000243719"/>
    </source>
</evidence>
<dbReference type="OrthoDB" id="8587180at2"/>